<dbReference type="InterPro" id="IPR044751">
    <property type="entry name" value="Ion_transp-like_CBS"/>
</dbReference>
<gene>
    <name evidence="6" type="ORF">ACFQPS_04035</name>
</gene>
<evidence type="ECO:0000313" key="7">
    <source>
        <dbReference type="Proteomes" id="UP001596456"/>
    </source>
</evidence>
<dbReference type="Pfam" id="PF03471">
    <property type="entry name" value="CorC_HlyC"/>
    <property type="match status" value="1"/>
</dbReference>
<organism evidence="6 7">
    <name type="scientific">Rhodocista pekingensis</name>
    <dbReference type="NCBI Taxonomy" id="201185"/>
    <lineage>
        <taxon>Bacteria</taxon>
        <taxon>Pseudomonadati</taxon>
        <taxon>Pseudomonadota</taxon>
        <taxon>Alphaproteobacteria</taxon>
        <taxon>Rhodospirillales</taxon>
        <taxon>Azospirillaceae</taxon>
        <taxon>Rhodocista</taxon>
    </lineage>
</organism>
<dbReference type="PANTHER" id="PTHR22777:SF27">
    <property type="entry name" value="MAGNESIUM AND COBALT EFFLUX PROTEIN CORC"/>
    <property type="match status" value="1"/>
</dbReference>
<dbReference type="InterPro" id="IPR000644">
    <property type="entry name" value="CBS_dom"/>
</dbReference>
<dbReference type="PROSITE" id="PS51371">
    <property type="entry name" value="CBS"/>
    <property type="match status" value="2"/>
</dbReference>
<dbReference type="InterPro" id="IPR016169">
    <property type="entry name" value="FAD-bd_PCMH_sub2"/>
</dbReference>
<dbReference type="SUPFAM" id="SSF56176">
    <property type="entry name" value="FAD-binding/transporter-associated domain-like"/>
    <property type="match status" value="1"/>
</dbReference>
<dbReference type="SMART" id="SM01091">
    <property type="entry name" value="CorC_HlyC"/>
    <property type="match status" value="1"/>
</dbReference>
<reference evidence="7" key="1">
    <citation type="journal article" date="2019" name="Int. J. Syst. Evol. Microbiol.">
        <title>The Global Catalogue of Microorganisms (GCM) 10K type strain sequencing project: providing services to taxonomists for standard genome sequencing and annotation.</title>
        <authorList>
            <consortium name="The Broad Institute Genomics Platform"/>
            <consortium name="The Broad Institute Genome Sequencing Center for Infectious Disease"/>
            <person name="Wu L."/>
            <person name="Ma J."/>
        </authorList>
    </citation>
    <scope>NUCLEOTIDE SEQUENCE [LARGE SCALE GENOMIC DNA]</scope>
    <source>
        <strain evidence="7">CGMCC 1.16275</strain>
    </source>
</reference>
<dbReference type="SUPFAM" id="SSF54631">
    <property type="entry name" value="CBS-domain pair"/>
    <property type="match status" value="1"/>
</dbReference>
<evidence type="ECO:0000256" key="1">
    <source>
        <dbReference type="ARBA" id="ARBA00006446"/>
    </source>
</evidence>
<evidence type="ECO:0000259" key="5">
    <source>
        <dbReference type="PROSITE" id="PS51371"/>
    </source>
</evidence>
<sequence>MADLSDSRSPRDDGADDNTSLSHHFRGWLRAILGGRGDNTLRETIEELIEENGDAAEGSIGASERTLLANILKLRDRTVVDAMVPRADIVAVSADIGLPDLIRRFSLEAHSRMPVYRETLDDVIGMVHIKDVLACVANQKPFDMAAITREVPIVAPSMPVLDLLLHMRQTRQHMALVVDEFGGIDGLVTIEDLVEEIVGEIEDEHDEDTEPRVVARPDGSVIADARVPIEDFESQVGRVFQEDELQDVDTLGGLVFSLAGRVPARGELLKHPSGLEFEIVDADPRRIKRLRVRNLQVVAPGPAAATGATAGAAIS</sequence>
<dbReference type="Proteomes" id="UP001596456">
    <property type="component" value="Unassembled WGS sequence"/>
</dbReference>
<evidence type="ECO:0000256" key="3">
    <source>
        <dbReference type="ARBA" id="ARBA00023122"/>
    </source>
</evidence>
<keyword evidence="3 4" id="KW-0129">CBS domain</keyword>
<name>A0ABW2KSG4_9PROT</name>
<dbReference type="CDD" id="cd04590">
    <property type="entry name" value="CBS_pair_CorC_HlyC_assoc"/>
    <property type="match status" value="1"/>
</dbReference>
<keyword evidence="7" id="KW-1185">Reference proteome</keyword>
<evidence type="ECO:0000256" key="2">
    <source>
        <dbReference type="ARBA" id="ARBA00022737"/>
    </source>
</evidence>
<dbReference type="SMART" id="SM00116">
    <property type="entry name" value="CBS"/>
    <property type="match status" value="2"/>
</dbReference>
<feature type="domain" description="CBS" evidence="5">
    <location>
        <begin position="83"/>
        <end position="144"/>
    </location>
</feature>
<feature type="domain" description="CBS" evidence="5">
    <location>
        <begin position="147"/>
        <end position="207"/>
    </location>
</feature>
<evidence type="ECO:0000256" key="4">
    <source>
        <dbReference type="PROSITE-ProRule" id="PRU00703"/>
    </source>
</evidence>
<comment type="similarity">
    <text evidence="1">Belongs to the UPF0053 family. Hemolysin C subfamily.</text>
</comment>
<proteinExistence type="inferred from homology"/>
<dbReference type="PANTHER" id="PTHR22777">
    <property type="entry name" value="HEMOLYSIN-RELATED"/>
    <property type="match status" value="1"/>
</dbReference>
<dbReference type="InterPro" id="IPR005170">
    <property type="entry name" value="Transptr-assoc_dom"/>
</dbReference>
<dbReference type="RefSeq" id="WP_377356657.1">
    <property type="nucleotide sequence ID" value="NZ_JBHTCM010000005.1"/>
</dbReference>
<dbReference type="InterPro" id="IPR036318">
    <property type="entry name" value="FAD-bd_PCMH-like_sf"/>
</dbReference>
<dbReference type="InterPro" id="IPR046342">
    <property type="entry name" value="CBS_dom_sf"/>
</dbReference>
<dbReference type="Gene3D" id="3.30.465.10">
    <property type="match status" value="1"/>
</dbReference>
<protein>
    <submittedName>
        <fullName evidence="6">Hemolysin family protein</fullName>
    </submittedName>
</protein>
<dbReference type="Gene3D" id="3.10.580.10">
    <property type="entry name" value="CBS-domain"/>
    <property type="match status" value="1"/>
</dbReference>
<comment type="caution">
    <text evidence="6">The sequence shown here is derived from an EMBL/GenBank/DDBJ whole genome shotgun (WGS) entry which is preliminary data.</text>
</comment>
<evidence type="ECO:0000313" key="6">
    <source>
        <dbReference type="EMBL" id="MFC7332320.1"/>
    </source>
</evidence>
<dbReference type="EMBL" id="JBHTCM010000005">
    <property type="protein sequence ID" value="MFC7332320.1"/>
    <property type="molecule type" value="Genomic_DNA"/>
</dbReference>
<dbReference type="Pfam" id="PF00571">
    <property type="entry name" value="CBS"/>
    <property type="match status" value="2"/>
</dbReference>
<accession>A0ABW2KSG4</accession>
<keyword evidence="2" id="KW-0677">Repeat</keyword>